<accession>A0A6L5Y829</accession>
<dbReference type="Gene3D" id="2.40.100.20">
    <property type="match status" value="1"/>
</dbReference>
<feature type="domain" description="Cyclophilin-like" evidence="1">
    <location>
        <begin position="5"/>
        <end position="115"/>
    </location>
</feature>
<dbReference type="InterPro" id="IPR029000">
    <property type="entry name" value="Cyclophilin-like_dom_sf"/>
</dbReference>
<reference evidence="2 3" key="1">
    <citation type="submission" date="2019-08" db="EMBL/GenBank/DDBJ databases">
        <title>In-depth cultivation of the pig gut microbiome towards novel bacterial diversity and tailored functional studies.</title>
        <authorList>
            <person name="Wylensek D."/>
            <person name="Hitch T.C.A."/>
            <person name="Clavel T."/>
        </authorList>
    </citation>
    <scope>NUCLEOTIDE SEQUENCE [LARGE SCALE GENOMIC DNA]</scope>
    <source>
        <strain evidence="2 3">WCA-MUC-591-APC-3H</strain>
    </source>
</reference>
<proteinExistence type="predicted"/>
<protein>
    <recommendedName>
        <fullName evidence="1">Cyclophilin-like domain-containing protein</fullName>
    </recommendedName>
</protein>
<dbReference type="SUPFAM" id="SSF50891">
    <property type="entry name" value="Cyclophilin-like"/>
    <property type="match status" value="1"/>
</dbReference>
<evidence type="ECO:0000259" key="1">
    <source>
        <dbReference type="Pfam" id="PF18050"/>
    </source>
</evidence>
<name>A0A6L5Y829_9FIRM</name>
<dbReference type="Proteomes" id="UP000474676">
    <property type="component" value="Unassembled WGS sequence"/>
</dbReference>
<comment type="caution">
    <text evidence="2">The sequence shown here is derived from an EMBL/GenBank/DDBJ whole genome shotgun (WGS) entry which is preliminary data.</text>
</comment>
<organism evidence="2 3">
    <name type="scientific">Hornefia butyriciproducens</name>
    <dbReference type="NCBI Taxonomy" id="2652293"/>
    <lineage>
        <taxon>Bacteria</taxon>
        <taxon>Bacillati</taxon>
        <taxon>Bacillota</taxon>
        <taxon>Clostridia</taxon>
        <taxon>Peptostreptococcales</taxon>
        <taxon>Anaerovoracaceae</taxon>
        <taxon>Hornefia</taxon>
    </lineage>
</organism>
<evidence type="ECO:0000313" key="2">
    <source>
        <dbReference type="EMBL" id="MST52763.1"/>
    </source>
</evidence>
<evidence type="ECO:0000313" key="3">
    <source>
        <dbReference type="Proteomes" id="UP000474676"/>
    </source>
</evidence>
<dbReference type="InterPro" id="IPR041183">
    <property type="entry name" value="Cyclophilin-like"/>
</dbReference>
<gene>
    <name evidence="2" type="ORF">FYJ64_10705</name>
</gene>
<keyword evidence="3" id="KW-1185">Reference proteome</keyword>
<dbReference type="Pfam" id="PF18050">
    <property type="entry name" value="Cyclophil_like2"/>
    <property type="match status" value="1"/>
</dbReference>
<dbReference type="AlphaFoldDB" id="A0A6L5Y829"/>
<sequence length="118" mass="12711">MKIQITVGDVALIATPEDNSSAEAFLALLQEQPITVQMSDYAEMEKVGPLGTDLPRNDTQISVGAGDVILYQGNQITIYYGTNSWNFTKLAVIEGVTKESLLEALGTGDVEVTFSLVQ</sequence>
<dbReference type="EMBL" id="VUMZ01000014">
    <property type="protein sequence ID" value="MST52763.1"/>
    <property type="molecule type" value="Genomic_DNA"/>
</dbReference>